<dbReference type="GO" id="GO:0003824">
    <property type="term" value="F:catalytic activity"/>
    <property type="evidence" value="ECO:0007669"/>
    <property type="project" value="UniProtKB-ARBA"/>
</dbReference>
<feature type="domain" description="AB hydrolase-1" evidence="1">
    <location>
        <begin position="10"/>
        <end position="199"/>
    </location>
</feature>
<dbReference type="STRING" id="1073574.GOARA_008_00520"/>
<dbReference type="Gene3D" id="3.40.50.1820">
    <property type="entry name" value="alpha/beta hydrolase"/>
    <property type="match status" value="1"/>
</dbReference>
<dbReference type="AlphaFoldDB" id="G7GXM7"/>
<organism evidence="2 3">
    <name type="scientific">Gordonia araii NBRC 100433</name>
    <dbReference type="NCBI Taxonomy" id="1073574"/>
    <lineage>
        <taxon>Bacteria</taxon>
        <taxon>Bacillati</taxon>
        <taxon>Actinomycetota</taxon>
        <taxon>Actinomycetes</taxon>
        <taxon>Mycobacteriales</taxon>
        <taxon>Gordoniaceae</taxon>
        <taxon>Gordonia</taxon>
    </lineage>
</organism>
<accession>G7GXM7</accession>
<dbReference type="InterPro" id="IPR000073">
    <property type="entry name" value="AB_hydrolase_1"/>
</dbReference>
<proteinExistence type="predicted"/>
<dbReference type="Pfam" id="PF12697">
    <property type="entry name" value="Abhydrolase_6"/>
    <property type="match status" value="1"/>
</dbReference>
<dbReference type="InterPro" id="IPR029058">
    <property type="entry name" value="AB_hydrolase_fold"/>
</dbReference>
<dbReference type="Proteomes" id="UP000035088">
    <property type="component" value="Unassembled WGS sequence"/>
</dbReference>
<comment type="caution">
    <text evidence="2">The sequence shown here is derived from an EMBL/GenBank/DDBJ whole genome shotgun (WGS) entry which is preliminary data.</text>
</comment>
<gene>
    <name evidence="2" type="ORF">GOARA_008_00520</name>
</gene>
<keyword evidence="3" id="KW-1185">Reference proteome</keyword>
<evidence type="ECO:0000259" key="1">
    <source>
        <dbReference type="Pfam" id="PF12697"/>
    </source>
</evidence>
<protein>
    <recommendedName>
        <fullName evidence="1">AB hydrolase-1 domain-containing protein</fullName>
    </recommendedName>
</protein>
<dbReference type="SUPFAM" id="SSF53474">
    <property type="entry name" value="alpha/beta-Hydrolases"/>
    <property type="match status" value="1"/>
</dbReference>
<name>G7GXM7_9ACTN</name>
<dbReference type="EMBL" id="BAEE01000008">
    <property type="protein sequence ID" value="GAB08352.1"/>
    <property type="molecule type" value="Genomic_DNA"/>
</dbReference>
<reference evidence="2 3" key="1">
    <citation type="submission" date="2011-11" db="EMBL/GenBank/DDBJ databases">
        <title>Whole genome shotgun sequence of Gordonia araii NBRC 100433.</title>
        <authorList>
            <person name="Yoshida Y."/>
            <person name="Hosoyama A."/>
            <person name="Tsuchikane K."/>
            <person name="Katsumata H."/>
            <person name="Yamazaki S."/>
            <person name="Fujita N."/>
        </authorList>
    </citation>
    <scope>NUCLEOTIDE SEQUENCE [LARGE SCALE GENOMIC DNA]</scope>
    <source>
        <strain evidence="2 3">NBRC 100433</strain>
    </source>
</reference>
<sequence length="256" mass="27710">MGVPAKFYRPLVDAIAERGWPVSVVPRRGIEPGDEPPSRRNDWSYADEAGDLAAAVAAIRTSDPTRRIVVLGHSLGAQLCAQISSDPDLAHGRPDGFVTVAGSVPWFRCYPLTDPAYLLAAAVPVVTTVEGRWPANLFGGPTPRTLMREWARMVRTGATPFPDPDDGTGGASGSPIPTLAVRLPDDRLVTTPAAEMLERHFAERVLTVWNYPRHLCPPDGSTDHVKWVRTPGPVVDRIVDWWASTPTSVDHGSVSV</sequence>
<evidence type="ECO:0000313" key="2">
    <source>
        <dbReference type="EMBL" id="GAB08352.1"/>
    </source>
</evidence>
<evidence type="ECO:0000313" key="3">
    <source>
        <dbReference type="Proteomes" id="UP000035088"/>
    </source>
</evidence>